<keyword evidence="1" id="KW-0472">Membrane</keyword>
<dbReference type="CDD" id="cd07185">
    <property type="entry name" value="OmpA_C-like"/>
    <property type="match status" value="1"/>
</dbReference>
<dbReference type="SUPFAM" id="SSF103088">
    <property type="entry name" value="OmpA-like"/>
    <property type="match status" value="1"/>
</dbReference>
<accession>A0ABQ1M041</accession>
<dbReference type="RefSeq" id="WP_188439467.1">
    <property type="nucleotide sequence ID" value="NZ_BMFD01000002.1"/>
</dbReference>
<keyword evidence="4" id="KW-1185">Reference proteome</keyword>
<comment type="caution">
    <text evidence="3">The sequence shown here is derived from an EMBL/GenBank/DDBJ whole genome shotgun (WGS) entry which is preliminary data.</text>
</comment>
<evidence type="ECO:0000313" key="3">
    <source>
        <dbReference type="EMBL" id="GGC29532.1"/>
    </source>
</evidence>
<dbReference type="Proteomes" id="UP000635885">
    <property type="component" value="Unassembled WGS sequence"/>
</dbReference>
<dbReference type="InterPro" id="IPR050330">
    <property type="entry name" value="Bact_OuterMem_StrucFunc"/>
</dbReference>
<protein>
    <recommendedName>
        <fullName evidence="2">OmpA-like domain-containing protein</fullName>
    </recommendedName>
</protein>
<evidence type="ECO:0000259" key="2">
    <source>
        <dbReference type="PROSITE" id="PS51123"/>
    </source>
</evidence>
<gene>
    <name evidence="3" type="ORF">GCM10010993_05560</name>
</gene>
<dbReference type="EMBL" id="BMFD01000002">
    <property type="protein sequence ID" value="GGC29532.1"/>
    <property type="molecule type" value="Genomic_DNA"/>
</dbReference>
<dbReference type="InterPro" id="IPR036737">
    <property type="entry name" value="OmpA-like_sf"/>
</dbReference>
<sequence length="666" mass="73513">MKNNIKDILAQSTKWVLSISKPVAVAGLILIGLQSPLQAQDTYTSPSWRFGVAAGGNFNFYRGTTQQLNNDLSVPAGFRKGNGLGIFLAPVIEYHKANTRFGFMLQGGYDNRQGDFDQITTPCNCPADLTTNLSYITLEPSLRFAPFKSSFFLFAGPRFAFNRDKDFTYQLGVNPAASNQQLPAAVNGEFSNVEKNLISFQVGAGVDIPLSSSTSKTKVILAPFASFHPYFGQNPRSTENWNNTTLRLGLALKLGKGSKIERVPESAVVMPADPTVVFSVNSPRNLAVSRNVSETFPLRNDVFFDLNSTEIPSRYIKLNNSQVINFSEDQLEATAPKRNIERANRQMVVYYNILNILGDRMNKNPNANIKLVGYSEKSPTDGKSMAESIKKYLVDVFMINGSRISTEGRNTTTASGQSDDKTLLRAGDRKVSIESSTPNMLMEFQAGPNAPLKSVQTLTAPEESYITFNAKGSNAAFNSWMVEVKDEQGRIQDFGPYTEEKISIPGQTILGARPQGDYKITMIGQTKSGREVRQEVPANLVLWTPPTDVVNSRFSVIYDFDESNAVNLYEKYLTDVVAEKIPVNAKVVILGYTDIIGDPAYNRTLSLARANDVKGILEKALANKGRKDVTFEVRGSGEDEGLSPFSNKFPEERAYNRTVVIDIIPQ</sequence>
<dbReference type="PROSITE" id="PS51123">
    <property type="entry name" value="OMPA_2"/>
    <property type="match status" value="1"/>
</dbReference>
<name>A0ABQ1M041_9BACT</name>
<proteinExistence type="predicted"/>
<dbReference type="PANTHER" id="PTHR30329:SF21">
    <property type="entry name" value="LIPOPROTEIN YIAD-RELATED"/>
    <property type="match status" value="1"/>
</dbReference>
<evidence type="ECO:0000313" key="4">
    <source>
        <dbReference type="Proteomes" id="UP000635885"/>
    </source>
</evidence>
<evidence type="ECO:0000256" key="1">
    <source>
        <dbReference type="PROSITE-ProRule" id="PRU00473"/>
    </source>
</evidence>
<dbReference type="PANTHER" id="PTHR30329">
    <property type="entry name" value="STATOR ELEMENT OF FLAGELLAR MOTOR COMPLEX"/>
    <property type="match status" value="1"/>
</dbReference>
<organism evidence="3 4">
    <name type="scientific">Belliella aquatica</name>
    <dbReference type="NCBI Taxonomy" id="1323734"/>
    <lineage>
        <taxon>Bacteria</taxon>
        <taxon>Pseudomonadati</taxon>
        <taxon>Bacteroidota</taxon>
        <taxon>Cytophagia</taxon>
        <taxon>Cytophagales</taxon>
        <taxon>Cyclobacteriaceae</taxon>
        <taxon>Belliella</taxon>
    </lineage>
</organism>
<dbReference type="Gene3D" id="3.30.1330.60">
    <property type="entry name" value="OmpA-like domain"/>
    <property type="match status" value="2"/>
</dbReference>
<feature type="domain" description="OmpA-like" evidence="2">
    <location>
        <begin position="545"/>
        <end position="666"/>
    </location>
</feature>
<dbReference type="InterPro" id="IPR006665">
    <property type="entry name" value="OmpA-like"/>
</dbReference>
<dbReference type="InterPro" id="IPR025665">
    <property type="entry name" value="Beta-barrel_OMP_2"/>
</dbReference>
<dbReference type="Pfam" id="PF13568">
    <property type="entry name" value="OMP_b-brl_2"/>
    <property type="match status" value="1"/>
</dbReference>
<reference evidence="4" key="1">
    <citation type="journal article" date="2019" name="Int. J. Syst. Evol. Microbiol.">
        <title>The Global Catalogue of Microorganisms (GCM) 10K type strain sequencing project: providing services to taxonomists for standard genome sequencing and annotation.</title>
        <authorList>
            <consortium name="The Broad Institute Genomics Platform"/>
            <consortium name="The Broad Institute Genome Sequencing Center for Infectious Disease"/>
            <person name="Wu L."/>
            <person name="Ma J."/>
        </authorList>
    </citation>
    <scope>NUCLEOTIDE SEQUENCE [LARGE SCALE GENOMIC DNA]</scope>
    <source>
        <strain evidence="4">CGMCC 1.12479</strain>
    </source>
</reference>